<protein>
    <submittedName>
        <fullName evidence="1">Uncharacterized protein</fullName>
    </submittedName>
</protein>
<reference evidence="1" key="1">
    <citation type="submission" date="2023-04" db="EMBL/GenBank/DDBJ databases">
        <title>A chromosome-level genome assembly of the parasitoid wasp Eretmocerus hayati.</title>
        <authorList>
            <person name="Zhong Y."/>
            <person name="Liu S."/>
            <person name="Liu Y."/>
        </authorList>
    </citation>
    <scope>NUCLEOTIDE SEQUENCE</scope>
    <source>
        <strain evidence="1">ZJU_SS_LIU_2023</strain>
    </source>
</reference>
<evidence type="ECO:0000313" key="1">
    <source>
        <dbReference type="EMBL" id="KAJ8673763.1"/>
    </source>
</evidence>
<dbReference type="EMBL" id="CM056743">
    <property type="protein sequence ID" value="KAJ8673763.1"/>
    <property type="molecule type" value="Genomic_DNA"/>
</dbReference>
<sequence>MMADLEEDIYLIGFPSPQITSNKLPTNEQVLRVLMFNTRHCKLSLKDSIVLAIKEVAIFYEKAGIPMRRTDKCQEKLDKLYKDYRKIQKSSKRPSHKAQEDEFVSKLGKLFDVACVEGVKKRGGDKELFLVDQQSDHPRQFIGGIDLDICGNERGIRSEWNE</sequence>
<gene>
    <name evidence="1" type="ORF">QAD02_005025</name>
</gene>
<comment type="caution">
    <text evidence="1">The sequence shown here is derived from an EMBL/GenBank/DDBJ whole genome shotgun (WGS) entry which is preliminary data.</text>
</comment>
<accession>A0ACC2NRD4</accession>
<name>A0ACC2NRD4_9HYME</name>
<organism evidence="1 2">
    <name type="scientific">Eretmocerus hayati</name>
    <dbReference type="NCBI Taxonomy" id="131215"/>
    <lineage>
        <taxon>Eukaryota</taxon>
        <taxon>Metazoa</taxon>
        <taxon>Ecdysozoa</taxon>
        <taxon>Arthropoda</taxon>
        <taxon>Hexapoda</taxon>
        <taxon>Insecta</taxon>
        <taxon>Pterygota</taxon>
        <taxon>Neoptera</taxon>
        <taxon>Endopterygota</taxon>
        <taxon>Hymenoptera</taxon>
        <taxon>Apocrita</taxon>
        <taxon>Proctotrupomorpha</taxon>
        <taxon>Chalcidoidea</taxon>
        <taxon>Aphelinidae</taxon>
        <taxon>Aphelininae</taxon>
        <taxon>Eretmocerus</taxon>
    </lineage>
</organism>
<keyword evidence="2" id="KW-1185">Reference proteome</keyword>
<dbReference type="Proteomes" id="UP001239111">
    <property type="component" value="Chromosome 3"/>
</dbReference>
<evidence type="ECO:0000313" key="2">
    <source>
        <dbReference type="Proteomes" id="UP001239111"/>
    </source>
</evidence>
<proteinExistence type="predicted"/>